<dbReference type="OrthoDB" id="9815856at2"/>
<organism evidence="9 10">
    <name type="scientific">Syntrophobotulus glycolicus (strain DSM 8271 / FlGlyR)</name>
    <dbReference type="NCBI Taxonomy" id="645991"/>
    <lineage>
        <taxon>Bacteria</taxon>
        <taxon>Bacillati</taxon>
        <taxon>Bacillota</taxon>
        <taxon>Clostridia</taxon>
        <taxon>Eubacteriales</taxon>
        <taxon>Desulfitobacteriaceae</taxon>
        <taxon>Syntrophobotulus</taxon>
    </lineage>
</organism>
<proteinExistence type="inferred from homology"/>
<dbReference type="CDD" id="cd06578">
    <property type="entry name" value="HemD"/>
    <property type="match status" value="1"/>
</dbReference>
<keyword evidence="3 6" id="KW-0808">Transferase</keyword>
<evidence type="ECO:0000256" key="5">
    <source>
        <dbReference type="ARBA" id="ARBA00023244"/>
    </source>
</evidence>
<dbReference type="InterPro" id="IPR035996">
    <property type="entry name" value="4pyrrol_Methylase_sf"/>
</dbReference>
<dbReference type="NCBIfam" id="TIGR01469">
    <property type="entry name" value="cobA_cysG_Cterm"/>
    <property type="match status" value="1"/>
</dbReference>
<evidence type="ECO:0000256" key="6">
    <source>
        <dbReference type="RuleBase" id="RU003960"/>
    </source>
</evidence>
<dbReference type="InterPro" id="IPR003043">
    <property type="entry name" value="Uropor_MeTrfase_CS"/>
</dbReference>
<dbReference type="CDD" id="cd11642">
    <property type="entry name" value="SUMT"/>
    <property type="match status" value="1"/>
</dbReference>
<dbReference type="eggNOG" id="COG1587">
    <property type="taxonomic scope" value="Bacteria"/>
</dbReference>
<dbReference type="SUPFAM" id="SSF69618">
    <property type="entry name" value="HemD-like"/>
    <property type="match status" value="1"/>
</dbReference>
<dbReference type="eggNOG" id="COG0007">
    <property type="taxonomic scope" value="Bacteria"/>
</dbReference>
<dbReference type="PANTHER" id="PTHR45790:SF3">
    <property type="entry name" value="S-ADENOSYL-L-METHIONINE-DEPENDENT UROPORPHYRINOGEN III METHYLTRANSFERASE, CHLOROPLASTIC"/>
    <property type="match status" value="1"/>
</dbReference>
<dbReference type="InterPro" id="IPR000878">
    <property type="entry name" value="4pyrrol_Mease"/>
</dbReference>
<dbReference type="EMBL" id="CP002547">
    <property type="protein sequence ID" value="ADY57379.1"/>
    <property type="molecule type" value="Genomic_DNA"/>
</dbReference>
<evidence type="ECO:0000256" key="4">
    <source>
        <dbReference type="ARBA" id="ARBA00022691"/>
    </source>
</evidence>
<evidence type="ECO:0000259" key="7">
    <source>
        <dbReference type="Pfam" id="PF00590"/>
    </source>
</evidence>
<dbReference type="GO" id="GO:0004851">
    <property type="term" value="F:uroporphyrin-III C-methyltransferase activity"/>
    <property type="evidence" value="ECO:0007669"/>
    <property type="project" value="UniProtKB-EC"/>
</dbReference>
<dbReference type="InterPro" id="IPR014776">
    <property type="entry name" value="4pyrrole_Mease_sub2"/>
</dbReference>
<keyword evidence="10" id="KW-1185">Reference proteome</keyword>
<dbReference type="Gene3D" id="3.40.1010.10">
    <property type="entry name" value="Cobalt-precorrin-4 Transmethylase, Domain 1"/>
    <property type="match status" value="1"/>
</dbReference>
<reference evidence="10" key="2">
    <citation type="submission" date="2011-02" db="EMBL/GenBank/DDBJ databases">
        <title>The complete genome of Syntrophobotulus glycolicus DSM 8271.</title>
        <authorList>
            <person name="Lucas S."/>
            <person name="Copeland A."/>
            <person name="Lapidus A."/>
            <person name="Bruce D."/>
            <person name="Goodwin L."/>
            <person name="Pitluck S."/>
            <person name="Kyrpides N."/>
            <person name="Mavromatis K."/>
            <person name="Pagani I."/>
            <person name="Ivanova N."/>
            <person name="Mikhailova N."/>
            <person name="Chertkov O."/>
            <person name="Held B."/>
            <person name="Detter J.C."/>
            <person name="Tapia R."/>
            <person name="Han C."/>
            <person name="Land M."/>
            <person name="Hauser L."/>
            <person name="Markowitz V."/>
            <person name="Cheng J.-F."/>
            <person name="Hugenholtz P."/>
            <person name="Woyke T."/>
            <person name="Wu D."/>
            <person name="Spring S."/>
            <person name="Schroeder M."/>
            <person name="Brambilla E."/>
            <person name="Klenk H.-P."/>
            <person name="Eisen J.A."/>
        </authorList>
    </citation>
    <scope>NUCLEOTIDE SEQUENCE [LARGE SCALE GENOMIC DNA]</scope>
    <source>
        <strain evidence="10">DSM 8271 / FlGlyR</strain>
    </source>
</reference>
<dbReference type="RefSeq" id="WP_013626151.1">
    <property type="nucleotide sequence ID" value="NC_015172.1"/>
</dbReference>
<protein>
    <recommendedName>
        <fullName evidence="1">uroporphyrinogen-III C-methyltransferase</fullName>
        <ecNumber evidence="1">2.1.1.107</ecNumber>
    </recommendedName>
</protein>
<dbReference type="PANTHER" id="PTHR45790">
    <property type="entry name" value="SIROHEME SYNTHASE-RELATED"/>
    <property type="match status" value="1"/>
</dbReference>
<dbReference type="PROSITE" id="PS00839">
    <property type="entry name" value="SUMT_1"/>
    <property type="match status" value="1"/>
</dbReference>
<dbReference type="KEGG" id="sgy:Sgly_3112"/>
<keyword evidence="9" id="KW-0456">Lyase</keyword>
<dbReference type="GO" id="GO:0004852">
    <property type="term" value="F:uroporphyrinogen-III synthase activity"/>
    <property type="evidence" value="ECO:0007669"/>
    <property type="project" value="InterPro"/>
</dbReference>
<dbReference type="Pfam" id="PF02602">
    <property type="entry name" value="HEM4"/>
    <property type="match status" value="1"/>
</dbReference>
<name>F0T108_SYNGF</name>
<dbReference type="InterPro" id="IPR014777">
    <property type="entry name" value="4pyrrole_Mease_sub1"/>
</dbReference>
<evidence type="ECO:0000256" key="1">
    <source>
        <dbReference type="ARBA" id="ARBA00012162"/>
    </source>
</evidence>
<dbReference type="InterPro" id="IPR006366">
    <property type="entry name" value="CobA/CysG_C"/>
</dbReference>
<dbReference type="STRING" id="645991.Sgly_3112"/>
<dbReference type="GO" id="GO:0019354">
    <property type="term" value="P:siroheme biosynthetic process"/>
    <property type="evidence" value="ECO:0007669"/>
    <property type="project" value="InterPro"/>
</dbReference>
<dbReference type="Pfam" id="PF00590">
    <property type="entry name" value="TP_methylase"/>
    <property type="match status" value="1"/>
</dbReference>
<evidence type="ECO:0000313" key="10">
    <source>
        <dbReference type="Proteomes" id="UP000007488"/>
    </source>
</evidence>
<dbReference type="NCBIfam" id="NF004790">
    <property type="entry name" value="PRK06136.1"/>
    <property type="match status" value="1"/>
</dbReference>
<accession>F0T108</accession>
<keyword evidence="5" id="KW-0627">Porphyrin biosynthesis</keyword>
<feature type="domain" description="Tetrapyrrole methylase" evidence="7">
    <location>
        <begin position="6"/>
        <end position="216"/>
    </location>
</feature>
<dbReference type="FunFam" id="3.40.1010.10:FF:000001">
    <property type="entry name" value="Siroheme synthase"/>
    <property type="match status" value="1"/>
</dbReference>
<dbReference type="FunFam" id="3.30.950.10:FF:000001">
    <property type="entry name" value="Siroheme synthase"/>
    <property type="match status" value="1"/>
</dbReference>
<dbReference type="InterPro" id="IPR003754">
    <property type="entry name" value="4pyrrol_synth_uPrphyn_synth"/>
</dbReference>
<dbReference type="GO" id="GO:0032259">
    <property type="term" value="P:methylation"/>
    <property type="evidence" value="ECO:0007669"/>
    <property type="project" value="UniProtKB-KW"/>
</dbReference>
<evidence type="ECO:0000256" key="2">
    <source>
        <dbReference type="ARBA" id="ARBA00022603"/>
    </source>
</evidence>
<dbReference type="HOGENOM" id="CLU_011276_6_0_9"/>
<dbReference type="Proteomes" id="UP000007488">
    <property type="component" value="Chromosome"/>
</dbReference>
<keyword evidence="2 6" id="KW-0489">Methyltransferase</keyword>
<dbReference type="Gene3D" id="3.30.950.10">
    <property type="entry name" value="Methyltransferase, Cobalt-precorrin-4 Transmethylase, Domain 2"/>
    <property type="match status" value="1"/>
</dbReference>
<sequence>MKKGYVYLVGAGPGNPKLITIKGLECIAKADVLIYDRLISAHLLNQAKPECEKIYVGKSPKAQVRTQEEINALLVEKGLAGKTVTRLKGGDPFVFGRGGEEAEALAEAGIPFEIVPGVTSAVAVPAYAGIPVTHRGLTSSFTVITGHERADKENSNIPWKNLAEAQNTLIFLMGMENLELICGKLLEHGRSAKTPVGIIEWGTYSKQRVISGELGGIASIARAKRLENPAVIVVGEVVSLREKLNWLERRPLFGQTIIVTRASHQAAGLSQAIEELGGEALEFPVIKITEPADSQLLLRAMENLDSLSWLIFTSVNGVEAFFAELGRRGKDIRELAGVKIAAIGPVTQAALTKRGLSVSFVPEEFRNEKIAEGLAGKLIPGERVLLARAQEASGLLPQALAASGADVWDVPVYRTVPGEADKDRLRDLLENKEIDGVTFTSPSTVSHFLRLLDGKKDLLSKVKLCSIGPVTSAALQEMGLPVFSEAKEYTVEGLVKAMIQGPA</sequence>
<comment type="similarity">
    <text evidence="6">Belongs to the precorrin methyltransferase family.</text>
</comment>
<dbReference type="EC" id="2.1.1.107" evidence="1"/>
<gene>
    <name evidence="9" type="ordered locus">Sgly_3112</name>
</gene>
<dbReference type="InterPro" id="IPR036108">
    <property type="entry name" value="4pyrrol_syn_uPrphyn_synt_sf"/>
</dbReference>
<evidence type="ECO:0000313" key="9">
    <source>
        <dbReference type="EMBL" id="ADY57379.1"/>
    </source>
</evidence>
<reference evidence="9 10" key="1">
    <citation type="journal article" date="2011" name="Stand. Genomic Sci.">
        <title>Complete genome sequence of Syntrophobotulus glycolicus type strain (FlGlyR).</title>
        <authorList>
            <person name="Han C."/>
            <person name="Mwirichia R."/>
            <person name="Chertkov O."/>
            <person name="Held B."/>
            <person name="Lapidus A."/>
            <person name="Nolan M."/>
            <person name="Lucas S."/>
            <person name="Hammon N."/>
            <person name="Deshpande S."/>
            <person name="Cheng J.F."/>
            <person name="Tapia R."/>
            <person name="Goodwin L."/>
            <person name="Pitluck S."/>
            <person name="Huntemann M."/>
            <person name="Liolios K."/>
            <person name="Ivanova N."/>
            <person name="Pagani I."/>
            <person name="Mavromatis K."/>
            <person name="Ovchinikova G."/>
            <person name="Pati A."/>
            <person name="Chen A."/>
            <person name="Palaniappan K."/>
            <person name="Land M."/>
            <person name="Hauser L."/>
            <person name="Brambilla E.M."/>
            <person name="Rohde M."/>
            <person name="Spring S."/>
            <person name="Sikorski J."/>
            <person name="Goker M."/>
            <person name="Woyke T."/>
            <person name="Bristow J."/>
            <person name="Eisen J.A."/>
            <person name="Markowitz V."/>
            <person name="Hugenholtz P."/>
            <person name="Kyrpides N.C."/>
            <person name="Klenk H.P."/>
            <person name="Detter J.C."/>
        </authorList>
    </citation>
    <scope>NUCLEOTIDE SEQUENCE [LARGE SCALE GENOMIC DNA]</scope>
    <source>
        <strain evidence="10">DSM 8271 / FlGlyR</strain>
    </source>
</reference>
<dbReference type="PROSITE" id="PS00840">
    <property type="entry name" value="SUMT_2"/>
    <property type="match status" value="1"/>
</dbReference>
<dbReference type="InterPro" id="IPR050161">
    <property type="entry name" value="Siro_Cobalamin_biosynth"/>
</dbReference>
<evidence type="ECO:0000259" key="8">
    <source>
        <dbReference type="Pfam" id="PF02602"/>
    </source>
</evidence>
<dbReference type="AlphaFoldDB" id="F0T108"/>
<dbReference type="Gene3D" id="3.40.50.10090">
    <property type="match status" value="2"/>
</dbReference>
<keyword evidence="4" id="KW-0949">S-adenosyl-L-methionine</keyword>
<dbReference type="SUPFAM" id="SSF53790">
    <property type="entry name" value="Tetrapyrrole methylase"/>
    <property type="match status" value="1"/>
</dbReference>
<feature type="domain" description="Tetrapyrrole biosynthesis uroporphyrinogen III synthase" evidence="8">
    <location>
        <begin position="269"/>
        <end position="495"/>
    </location>
</feature>
<evidence type="ECO:0000256" key="3">
    <source>
        <dbReference type="ARBA" id="ARBA00022679"/>
    </source>
</evidence>